<dbReference type="PaxDb" id="5141-EFNCRP00000005947"/>
<keyword evidence="3" id="KW-1185">Reference proteome</keyword>
<evidence type="ECO:0000313" key="3">
    <source>
        <dbReference type="Proteomes" id="UP000001805"/>
    </source>
</evidence>
<reference evidence="2 3" key="1">
    <citation type="journal article" date="2003" name="Nature">
        <title>The genome sequence of the filamentous fungus Neurospora crassa.</title>
        <authorList>
            <person name="Galagan J.E."/>
            <person name="Calvo S.E."/>
            <person name="Borkovich K.A."/>
            <person name="Selker E.U."/>
            <person name="Read N.D."/>
            <person name="Jaffe D."/>
            <person name="FitzHugh W."/>
            <person name="Ma L.J."/>
            <person name="Smirnov S."/>
            <person name="Purcell S."/>
            <person name="Rehman B."/>
            <person name="Elkins T."/>
            <person name="Engels R."/>
            <person name="Wang S."/>
            <person name="Nielsen C.B."/>
            <person name="Butler J."/>
            <person name="Endrizzi M."/>
            <person name="Qui D."/>
            <person name="Ianakiev P."/>
            <person name="Bell-Pedersen D."/>
            <person name="Nelson M.A."/>
            <person name="Werner-Washburne M."/>
            <person name="Selitrennikoff C.P."/>
            <person name="Kinsey J.A."/>
            <person name="Braun E.L."/>
            <person name="Zelter A."/>
            <person name="Schulte U."/>
            <person name="Kothe G.O."/>
            <person name="Jedd G."/>
            <person name="Mewes W."/>
            <person name="Staben C."/>
            <person name="Marcotte E."/>
            <person name="Greenberg D."/>
            <person name="Roy A."/>
            <person name="Foley K."/>
            <person name="Naylor J."/>
            <person name="Stange-Thomann N."/>
            <person name="Barrett R."/>
            <person name="Gnerre S."/>
            <person name="Kamal M."/>
            <person name="Kamvysselis M."/>
            <person name="Mauceli E."/>
            <person name="Bielke C."/>
            <person name="Rudd S."/>
            <person name="Frishman D."/>
            <person name="Krystofova S."/>
            <person name="Rasmussen C."/>
            <person name="Metzenberg R.L."/>
            <person name="Perkins D.D."/>
            <person name="Kroken S."/>
            <person name="Cogoni C."/>
            <person name="Macino G."/>
            <person name="Catcheside D."/>
            <person name="Li W."/>
            <person name="Pratt R.J."/>
            <person name="Osmani S.A."/>
            <person name="DeSouza C.P."/>
            <person name="Glass L."/>
            <person name="Orbach M.J."/>
            <person name="Berglund J.A."/>
            <person name="Voelker R."/>
            <person name="Yarden O."/>
            <person name="Plamann M."/>
            <person name="Seiler S."/>
            <person name="Dunlap J."/>
            <person name="Radford A."/>
            <person name="Aramayo R."/>
            <person name="Natvig D.O."/>
            <person name="Alex L.A."/>
            <person name="Mannhaupt G."/>
            <person name="Ebbole D.J."/>
            <person name="Freitag M."/>
            <person name="Paulsen I."/>
            <person name="Sachs M.S."/>
            <person name="Lander E.S."/>
            <person name="Nusbaum C."/>
            <person name="Birren B."/>
        </authorList>
    </citation>
    <scope>NUCLEOTIDE SEQUENCE [LARGE SCALE GENOMIC DNA]</scope>
    <source>
        <strain evidence="3">ATCC 24698 / 74-OR23-1A / CBS 708.71 / DSM 1257 / FGSC 987</strain>
        <strain evidence="2">OR74A</strain>
    </source>
</reference>
<dbReference type="AlphaFoldDB" id="U9W330"/>
<feature type="compositionally biased region" description="Basic and acidic residues" evidence="1">
    <location>
        <begin position="24"/>
        <end position="33"/>
    </location>
</feature>
<dbReference type="GeneID" id="3879015"/>
<dbReference type="VEuPathDB" id="FungiDB:NCU06258"/>
<dbReference type="EMBL" id="CM002238">
    <property type="protein sequence ID" value="ESA43218.1"/>
    <property type="molecule type" value="Genomic_DNA"/>
</dbReference>
<dbReference type="Gene3D" id="3.30.160.20">
    <property type="match status" value="1"/>
</dbReference>
<dbReference type="RefSeq" id="XP_011393902.1">
    <property type="nucleotide sequence ID" value="XM_011395600.1"/>
</dbReference>
<evidence type="ECO:0000313" key="2">
    <source>
        <dbReference type="EMBL" id="ESA43217.1"/>
    </source>
</evidence>
<protein>
    <recommendedName>
        <fullName evidence="4">DRBM domain-containing protein</fullName>
    </recommendedName>
</protein>
<gene>
    <name evidence="2" type="ORF">NCU06258</name>
</gene>
<name>U9W330_NEUCR</name>
<dbReference type="Proteomes" id="UP000001805">
    <property type="component" value="Chromosome 3, Linkage Group III"/>
</dbReference>
<feature type="region of interest" description="Disordered" evidence="1">
    <location>
        <begin position="277"/>
        <end position="314"/>
    </location>
</feature>
<dbReference type="EMBL" id="CM002238">
    <property type="protein sequence ID" value="ESA43217.1"/>
    <property type="molecule type" value="Genomic_DNA"/>
</dbReference>
<accession>U9W330</accession>
<evidence type="ECO:0000256" key="1">
    <source>
        <dbReference type="SAM" id="MobiDB-lite"/>
    </source>
</evidence>
<sequence length="442" mass="48835">MSDSNPQSNKRKHHSTSSAPHAQEPPKRSKHEPNGATTTSFTSMEVDKAKHHPNAVPTAVPVGAAIFDEPVSYLDLKAWIAEQEALPQPEPLTDIQKRAILDLKNSIVKTKHNFGLNEADWVSLLMRYQQAHQAEQCVVEYNDSHQNPVGKVGFMCFVSLQVTRDWEPILFPSEENGLLQDEITGAPYVPQFNKKKDAKRYAAKCAIEWLMYQRYMPSDCKNVTFSSFKATPKPANPQIGQAKKTAQVAVVHPSIITPQRTPTAPVESNGFANDNGTVSAPIFIPATPSPPATGESESHNDSNGASPDPNAVSNTEKSLAPYLAKPPPAAAPICRKATDNLLDIDVHDDSISVHQRIAEMCRRLGMTMPQIKVELIPETQDMFRGRASFPIEAGPVPEHVGRVESGLLMKRTKEMVGEQVLEFLFQLEKKRLAEADLVWEDV</sequence>
<dbReference type="RefSeq" id="XP_011393901.1">
    <property type="nucleotide sequence ID" value="XM_011395599.1"/>
</dbReference>
<dbReference type="KEGG" id="ncr:NCU06258"/>
<evidence type="ECO:0008006" key="4">
    <source>
        <dbReference type="Google" id="ProtNLM"/>
    </source>
</evidence>
<organism evidence="2 3">
    <name type="scientific">Neurospora crassa (strain ATCC 24698 / 74-OR23-1A / CBS 708.71 / DSM 1257 / FGSC 987)</name>
    <dbReference type="NCBI Taxonomy" id="367110"/>
    <lineage>
        <taxon>Eukaryota</taxon>
        <taxon>Fungi</taxon>
        <taxon>Dikarya</taxon>
        <taxon>Ascomycota</taxon>
        <taxon>Pezizomycotina</taxon>
        <taxon>Sordariomycetes</taxon>
        <taxon>Sordariomycetidae</taxon>
        <taxon>Sordariales</taxon>
        <taxon>Sordariaceae</taxon>
        <taxon>Neurospora</taxon>
    </lineage>
</organism>
<dbReference type="OrthoDB" id="5222339at2759"/>
<proteinExistence type="predicted"/>
<feature type="compositionally biased region" description="Polar residues" evidence="1">
    <location>
        <begin position="301"/>
        <end position="314"/>
    </location>
</feature>
<feature type="region of interest" description="Disordered" evidence="1">
    <location>
        <begin position="1"/>
        <end position="40"/>
    </location>
</feature>
<dbReference type="InParanoid" id="U9W330"/>
<reference evidence="2" key="2">
    <citation type="submission" date="2013-04" db="EMBL/GenBank/DDBJ databases">
        <title>The Genome Sequence of Neurospora crassa strain OR74A.</title>
        <authorList>
            <consortium name="The Broad Institute Genome Sequencing Platform"/>
            <person name="Galagan J."/>
            <person name="Henn M.R."/>
            <person name="Hood H."/>
            <person name="Radford A."/>
            <person name="Collins R.A."/>
            <person name="Walker B."/>
            <person name="Young S.K."/>
            <person name="Zeng Q."/>
            <person name="Gargeya S."/>
            <person name="Fitzgerald M."/>
            <person name="Haas B."/>
            <person name="Abouelleil A."/>
            <person name="Allen A.W."/>
            <person name="Alvarado L."/>
            <person name="Arachchi H.M."/>
            <person name="Berlin A."/>
            <person name="Chapman S.B."/>
            <person name="Chen Z."/>
            <person name="Gainer-Dewar J."/>
            <person name="Gnerre S."/>
            <person name="Goldberg J."/>
            <person name="Griggs A."/>
            <person name="Gujja S."/>
            <person name="Hansen M."/>
            <person name="Howarth C."/>
            <person name="Imamovic A."/>
            <person name="Ireland A."/>
            <person name="Larimer J.B."/>
            <person name="McCowan C."/>
            <person name="Murphy C."/>
            <person name="Pearson M.D."/>
            <person name="Poon T.W."/>
            <person name="Priest M."/>
            <person name="Roberts A."/>
            <person name="Saif S."/>
            <person name="Shea T.D."/>
            <person name="Sisk P."/>
            <person name="Shea T."/>
            <person name="Sykes S."/>
            <person name="Zucker J."/>
            <person name="Kodira C."/>
            <person name="Bowman B."/>
            <person name="Colot H."/>
            <person name="Ebbole D."/>
            <person name="Rasmussen C."/>
            <person name="Baker C."/>
            <person name="Kalkman E."/>
            <person name="Chen C.-H."/>
            <person name="Shi M."/>
            <person name="Mathur R."/>
            <person name="Lambreghts R."/>
            <person name="Collopy P."/>
            <person name="Mehra A."/>
            <person name="Schweredtfeger C."/>
            <person name="Hong C."/>
            <person name="Belden W."/>
            <person name="Glass N.L."/>
            <person name="Borkovich K."/>
            <person name="Dunlap J."/>
            <person name="Lander E."/>
            <person name="Wortman J."/>
            <person name="Nusbaum C."/>
            <person name="Sachs M."/>
            <person name="Birren B."/>
        </authorList>
    </citation>
    <scope>NUCLEOTIDE SEQUENCE</scope>
    <source>
        <strain evidence="2">OR74A</strain>
    </source>
</reference>